<gene>
    <name evidence="2" type="ORF">E5161_01575</name>
</gene>
<dbReference type="SUPFAM" id="SSF53850">
    <property type="entry name" value="Periplasmic binding protein-like II"/>
    <property type="match status" value="1"/>
</dbReference>
<dbReference type="OrthoDB" id="9801163at2"/>
<accession>A0A4U0FI34</accession>
<dbReference type="Proteomes" id="UP000309673">
    <property type="component" value="Unassembled WGS sequence"/>
</dbReference>
<keyword evidence="3" id="KW-1185">Reference proteome</keyword>
<evidence type="ECO:0000313" key="3">
    <source>
        <dbReference type="Proteomes" id="UP000309673"/>
    </source>
</evidence>
<dbReference type="GO" id="GO:0022857">
    <property type="term" value="F:transmembrane transporter activity"/>
    <property type="evidence" value="ECO:0007669"/>
    <property type="project" value="InterPro"/>
</dbReference>
<feature type="domain" description="ABC-type glycine betaine transport system substrate-binding" evidence="1">
    <location>
        <begin position="34"/>
        <end position="296"/>
    </location>
</feature>
<dbReference type="EMBL" id="SUPK01000001">
    <property type="protein sequence ID" value="TJY44114.1"/>
    <property type="molecule type" value="Genomic_DNA"/>
</dbReference>
<dbReference type="GO" id="GO:0043190">
    <property type="term" value="C:ATP-binding cassette (ABC) transporter complex"/>
    <property type="evidence" value="ECO:0007669"/>
    <property type="project" value="InterPro"/>
</dbReference>
<dbReference type="InterPro" id="IPR007210">
    <property type="entry name" value="ABC_Gly_betaine_transp_sub-bd"/>
</dbReference>
<dbReference type="Pfam" id="PF04069">
    <property type="entry name" value="OpuAC"/>
    <property type="match status" value="1"/>
</dbReference>
<proteinExistence type="predicted"/>
<dbReference type="AlphaFoldDB" id="A0A4U0FI34"/>
<dbReference type="Gene3D" id="3.40.190.10">
    <property type="entry name" value="Periplasmic binding protein-like II"/>
    <property type="match status" value="1"/>
</dbReference>
<reference evidence="2 3" key="1">
    <citation type="submission" date="2019-04" db="EMBL/GenBank/DDBJ databases">
        <title>Cohnella sp. nov., isolated from soil.</title>
        <authorList>
            <person name="Kim W."/>
        </authorList>
    </citation>
    <scope>NUCLEOTIDE SEQUENCE [LARGE SCALE GENOMIC DNA]</scope>
    <source>
        <strain evidence="2 3">CAU 1483</strain>
    </source>
</reference>
<organism evidence="2 3">
    <name type="scientific">Cohnella pontilimi</name>
    <dbReference type="NCBI Taxonomy" id="2564100"/>
    <lineage>
        <taxon>Bacteria</taxon>
        <taxon>Bacillati</taxon>
        <taxon>Bacillota</taxon>
        <taxon>Bacilli</taxon>
        <taxon>Bacillales</taxon>
        <taxon>Paenibacillaceae</taxon>
        <taxon>Cohnella</taxon>
    </lineage>
</organism>
<comment type="caution">
    <text evidence="2">The sequence shown here is derived from an EMBL/GenBank/DDBJ whole genome shotgun (WGS) entry which is preliminary data.</text>
</comment>
<protein>
    <submittedName>
        <fullName evidence="2">Glycine/betaine ABC transporter substrate-binding protein</fullName>
    </submittedName>
</protein>
<evidence type="ECO:0000259" key="1">
    <source>
        <dbReference type="Pfam" id="PF04069"/>
    </source>
</evidence>
<sequence length="301" mass="33852">MNNMVGLKKKGLIAAVIAVLMLLLTACGGGKGNSITISSKGFSEQDILANMVKLLVENNTDIKVNLKNNLSDNVLFEAFKKGDIDAYVEYTGTALLQYLKKDPLYDDKQVYDEVYKAYKEQYKWTWLEPIGFNDTYALAIRQEDADKYGITTTSQLAEQSDKFVFGSAQEFLNRPDGLPAIKEKYNMKFKDVKAFGAQLDYQALSQKQVDAIIVYTTDGRIPANKIKVLEDDKHLFLPYDAVPIIKDSVLEKHPELKDVLNKLAGKITDDQMQVLNGKVDNEKQKAEDVAKQFLTEQGLLK</sequence>
<dbReference type="CDD" id="cd13528">
    <property type="entry name" value="PBP2_osmoprotectants"/>
    <property type="match status" value="1"/>
</dbReference>
<evidence type="ECO:0000313" key="2">
    <source>
        <dbReference type="EMBL" id="TJY44114.1"/>
    </source>
</evidence>
<dbReference type="Gene3D" id="3.40.190.120">
    <property type="entry name" value="Osmoprotection protein (prox), domain 2"/>
    <property type="match status" value="1"/>
</dbReference>
<name>A0A4U0FI34_9BACL</name>